<dbReference type="AlphaFoldDB" id="A0A7S0S8V0"/>
<organism evidence="12">
    <name type="scientific">Mantoniella antarctica</name>
    <dbReference type="NCBI Taxonomy" id="81844"/>
    <lineage>
        <taxon>Eukaryota</taxon>
        <taxon>Viridiplantae</taxon>
        <taxon>Chlorophyta</taxon>
        <taxon>Mamiellophyceae</taxon>
        <taxon>Mamiellales</taxon>
        <taxon>Mamiellaceae</taxon>
        <taxon>Mantoniella</taxon>
    </lineage>
</organism>
<dbReference type="Gene3D" id="1.10.238.10">
    <property type="entry name" value="EF-hand"/>
    <property type="match status" value="1"/>
</dbReference>
<dbReference type="CDD" id="cd00051">
    <property type="entry name" value="EFh"/>
    <property type="match status" value="1"/>
</dbReference>
<reference evidence="12" key="1">
    <citation type="submission" date="2021-01" db="EMBL/GenBank/DDBJ databases">
        <authorList>
            <person name="Corre E."/>
            <person name="Pelletier E."/>
            <person name="Niang G."/>
            <person name="Scheremetjew M."/>
            <person name="Finn R."/>
            <person name="Kale V."/>
            <person name="Holt S."/>
            <person name="Cochrane G."/>
            <person name="Meng A."/>
            <person name="Brown T."/>
            <person name="Cohen L."/>
        </authorList>
    </citation>
    <scope>NUCLEOTIDE SEQUENCE</scope>
    <source>
        <strain evidence="12">SL-175</strain>
    </source>
</reference>
<evidence type="ECO:0000256" key="9">
    <source>
        <dbReference type="SAM" id="MobiDB-lite"/>
    </source>
</evidence>
<evidence type="ECO:0000259" key="11">
    <source>
        <dbReference type="PROSITE" id="PS50222"/>
    </source>
</evidence>
<evidence type="ECO:0000256" key="4">
    <source>
        <dbReference type="ARBA" id="ARBA00022741"/>
    </source>
</evidence>
<accession>A0A7S0S8V0</accession>
<dbReference type="InterPro" id="IPR017441">
    <property type="entry name" value="Protein_kinase_ATP_BS"/>
</dbReference>
<dbReference type="GO" id="GO:0005524">
    <property type="term" value="F:ATP binding"/>
    <property type="evidence" value="ECO:0007669"/>
    <property type="project" value="UniProtKB-UniRule"/>
</dbReference>
<feature type="domain" description="EF-hand" evidence="11">
    <location>
        <begin position="657"/>
        <end position="692"/>
    </location>
</feature>
<evidence type="ECO:0000256" key="8">
    <source>
        <dbReference type="PROSITE-ProRule" id="PRU10141"/>
    </source>
</evidence>
<dbReference type="InterPro" id="IPR018247">
    <property type="entry name" value="EF_Hand_1_Ca_BS"/>
</dbReference>
<dbReference type="SMART" id="SM00220">
    <property type="entry name" value="S_TKc"/>
    <property type="match status" value="1"/>
</dbReference>
<dbReference type="CDD" id="cd05117">
    <property type="entry name" value="STKc_CAMK"/>
    <property type="match status" value="1"/>
</dbReference>
<evidence type="ECO:0000256" key="7">
    <source>
        <dbReference type="ARBA" id="ARBA00022840"/>
    </source>
</evidence>
<keyword evidence="3" id="KW-0677">Repeat</keyword>
<dbReference type="PROSITE" id="PS50011">
    <property type="entry name" value="PROTEIN_KINASE_DOM"/>
    <property type="match status" value="1"/>
</dbReference>
<dbReference type="SUPFAM" id="SSF56112">
    <property type="entry name" value="Protein kinase-like (PK-like)"/>
    <property type="match status" value="1"/>
</dbReference>
<dbReference type="GO" id="GO:0005509">
    <property type="term" value="F:calcium ion binding"/>
    <property type="evidence" value="ECO:0007669"/>
    <property type="project" value="InterPro"/>
</dbReference>
<evidence type="ECO:0000256" key="1">
    <source>
        <dbReference type="ARBA" id="ARBA00022527"/>
    </source>
</evidence>
<feature type="domain" description="EF-hand" evidence="11">
    <location>
        <begin position="575"/>
        <end position="610"/>
    </location>
</feature>
<dbReference type="GO" id="GO:0004674">
    <property type="term" value="F:protein serine/threonine kinase activity"/>
    <property type="evidence" value="ECO:0007669"/>
    <property type="project" value="UniProtKB-KW"/>
</dbReference>
<dbReference type="Gene3D" id="1.10.510.10">
    <property type="entry name" value="Transferase(Phosphotransferase) domain 1"/>
    <property type="match status" value="1"/>
</dbReference>
<dbReference type="PROSITE" id="PS50222">
    <property type="entry name" value="EF_HAND_2"/>
    <property type="match status" value="4"/>
</dbReference>
<dbReference type="InterPro" id="IPR011992">
    <property type="entry name" value="EF-hand-dom_pair"/>
</dbReference>
<dbReference type="PROSITE" id="PS00018">
    <property type="entry name" value="EF_HAND_1"/>
    <property type="match status" value="3"/>
</dbReference>
<dbReference type="Pfam" id="PF00069">
    <property type="entry name" value="Pkinase"/>
    <property type="match status" value="1"/>
</dbReference>
<protein>
    <recommendedName>
        <fullName evidence="13">Non-specific serine/threonine protein kinase</fullName>
    </recommendedName>
</protein>
<dbReference type="InterPro" id="IPR002048">
    <property type="entry name" value="EF_hand_dom"/>
</dbReference>
<evidence type="ECO:0000256" key="3">
    <source>
        <dbReference type="ARBA" id="ARBA00022737"/>
    </source>
</evidence>
<sequence length="713" mass="78480">MSSAAAISALPASGVPRVGSPRQARADAEWGRVGVGGGRTATARRTLTRRSCRHVSLRSPPLRLIAAPGNAMTAAAVAGVETDSWRRSLHTLPSHRGTSVLARAWLGEWMKDNLGGDKDKKAAPKTGPGADLFAGAERVATSPSSKQIQQQQQRTAPKKRAPRAGDKRAATRRPPGPGPAPASYDELTPAELHPDFGLRRDLYELYEVKSLDDEEPIGAGSYGIVRRVVRKSDGKELALKTIRKAPWKAPPSSRTSVQYYHSKLRNELEIMRKIGSSLSIVYLLDSFEDDDAVHLLMELCKGGELLGRISPNMNYSESNAADLVRSVLRTAAQCHSRGIIFRDIKPDNFLFERAEEGSPLKATDFGLAGLIKPGERLTRRCGTPSYMAPEVINRNYGEAADVWSCGVVSYQLLTGRLPFVDRVNQRPNAKEVFRAILEDPVDFQSDPWPRLSPDARDLVSKMMDRDPAKRITARAALLHPWLQQTASETDRAQPIGGQVVARLQRFSTYGLLKRSVLRLLGDQLRESKGNDGVLVEERQLTEEFLELFQLLDTSGDDLVEPEELEAGLRSVGYDITPDECRQILEQLDTTNDGAIDVNEFLAALVDWDALEKGSSDYPNWVRQAFEMLDKDGNGTIDAGEVAELVFMNEEDGVLSAEARKVVAACIQEADTDGDGLIDLDEFIGLLQMDPTDQLDAYEWRNRTTRGAEAVVEA</sequence>
<feature type="region of interest" description="Disordered" evidence="9">
    <location>
        <begin position="13"/>
        <end position="37"/>
    </location>
</feature>
<dbReference type="InterPro" id="IPR011009">
    <property type="entry name" value="Kinase-like_dom_sf"/>
</dbReference>
<dbReference type="PROSITE" id="PS00107">
    <property type="entry name" value="PROTEIN_KINASE_ATP"/>
    <property type="match status" value="1"/>
</dbReference>
<keyword evidence="2" id="KW-0808">Transferase</keyword>
<keyword evidence="5" id="KW-0418">Kinase</keyword>
<dbReference type="FunFam" id="1.10.238.10:FF:000003">
    <property type="entry name" value="Calmodulin A"/>
    <property type="match status" value="1"/>
</dbReference>
<dbReference type="EMBL" id="HBFC01004933">
    <property type="protein sequence ID" value="CAD8700030.1"/>
    <property type="molecule type" value="Transcribed_RNA"/>
</dbReference>
<name>A0A7S0S8V0_9CHLO</name>
<feature type="region of interest" description="Disordered" evidence="9">
    <location>
        <begin position="137"/>
        <end position="188"/>
    </location>
</feature>
<dbReference type="Pfam" id="PF13499">
    <property type="entry name" value="EF-hand_7"/>
    <property type="match status" value="2"/>
</dbReference>
<evidence type="ECO:0000313" key="12">
    <source>
        <dbReference type="EMBL" id="CAD8700030.1"/>
    </source>
</evidence>
<feature type="domain" description="Protein kinase" evidence="10">
    <location>
        <begin position="211"/>
        <end position="482"/>
    </location>
</feature>
<dbReference type="Gene3D" id="3.30.200.20">
    <property type="entry name" value="Phosphorylase Kinase, domain 1"/>
    <property type="match status" value="1"/>
</dbReference>
<evidence type="ECO:0000259" key="10">
    <source>
        <dbReference type="PROSITE" id="PS50011"/>
    </source>
</evidence>
<dbReference type="InterPro" id="IPR000719">
    <property type="entry name" value="Prot_kinase_dom"/>
</dbReference>
<evidence type="ECO:0008006" key="13">
    <source>
        <dbReference type="Google" id="ProtNLM"/>
    </source>
</evidence>
<keyword evidence="4 8" id="KW-0547">Nucleotide-binding</keyword>
<feature type="binding site" evidence="8">
    <location>
        <position position="244"/>
    </location>
    <ligand>
        <name>ATP</name>
        <dbReference type="ChEBI" id="CHEBI:30616"/>
    </ligand>
</feature>
<proteinExistence type="predicted"/>
<feature type="domain" description="EF-hand" evidence="11">
    <location>
        <begin position="539"/>
        <end position="574"/>
    </location>
</feature>
<keyword evidence="6" id="KW-0106">Calcium</keyword>
<feature type="domain" description="EF-hand" evidence="11">
    <location>
        <begin position="616"/>
        <end position="651"/>
    </location>
</feature>
<evidence type="ECO:0000256" key="5">
    <source>
        <dbReference type="ARBA" id="ARBA00022777"/>
    </source>
</evidence>
<dbReference type="PANTHER" id="PTHR24349">
    <property type="entry name" value="SERINE/THREONINE-PROTEIN KINASE"/>
    <property type="match status" value="1"/>
</dbReference>
<dbReference type="SMART" id="SM00054">
    <property type="entry name" value="EFh"/>
    <property type="match status" value="4"/>
</dbReference>
<evidence type="ECO:0000256" key="6">
    <source>
        <dbReference type="ARBA" id="ARBA00022837"/>
    </source>
</evidence>
<keyword evidence="7 8" id="KW-0067">ATP-binding</keyword>
<dbReference type="InterPro" id="IPR050205">
    <property type="entry name" value="CDPK_Ser/Thr_kinases"/>
</dbReference>
<keyword evidence="1" id="KW-0723">Serine/threonine-protein kinase</keyword>
<dbReference type="SUPFAM" id="SSF47473">
    <property type="entry name" value="EF-hand"/>
    <property type="match status" value="1"/>
</dbReference>
<gene>
    <name evidence="12" type="ORF">MANT1106_LOCUS2712</name>
</gene>
<evidence type="ECO:0000256" key="2">
    <source>
        <dbReference type="ARBA" id="ARBA00022679"/>
    </source>
</evidence>